<comment type="caution">
    <text evidence="2">The sequence shown here is derived from an EMBL/GenBank/DDBJ whole genome shotgun (WGS) entry which is preliminary data.</text>
</comment>
<sequence length="196" mass="22878">MSQINADAECSNMEREKREIKLTAKAMENKIERSQHERKGAVNKIKELIPQIKTHMKSKENVTEIPSQLNNLNALCKKATDLHNEVLQLLPDDEHKKQKEWFSSIMDYSDAFKEQVEKWIKENPHENSNELPLQTNTSEQPTKEINYAEQIPVEKNRKGFVCQIRIKTRTSCLDRPISKMDFALIGHDDQKKDYSL</sequence>
<accession>A0AAV6PME9</accession>
<proteinExistence type="predicted"/>
<dbReference type="EMBL" id="JAGKHQ010000510">
    <property type="protein sequence ID" value="KAG7467735.1"/>
    <property type="molecule type" value="Genomic_DNA"/>
</dbReference>
<keyword evidence="3" id="KW-1185">Reference proteome</keyword>
<feature type="coiled-coil region" evidence="1">
    <location>
        <begin position="10"/>
        <end position="44"/>
    </location>
</feature>
<organism evidence="2 3">
    <name type="scientific">Solea senegalensis</name>
    <name type="common">Senegalese sole</name>
    <dbReference type="NCBI Taxonomy" id="28829"/>
    <lineage>
        <taxon>Eukaryota</taxon>
        <taxon>Metazoa</taxon>
        <taxon>Chordata</taxon>
        <taxon>Craniata</taxon>
        <taxon>Vertebrata</taxon>
        <taxon>Euteleostomi</taxon>
        <taxon>Actinopterygii</taxon>
        <taxon>Neopterygii</taxon>
        <taxon>Teleostei</taxon>
        <taxon>Neoteleostei</taxon>
        <taxon>Acanthomorphata</taxon>
        <taxon>Carangaria</taxon>
        <taxon>Pleuronectiformes</taxon>
        <taxon>Pleuronectoidei</taxon>
        <taxon>Soleidae</taxon>
        <taxon>Solea</taxon>
    </lineage>
</organism>
<name>A0AAV6PME9_SOLSE</name>
<protein>
    <submittedName>
        <fullName evidence="2">Uncharacterized protein</fullName>
    </submittedName>
</protein>
<evidence type="ECO:0000313" key="2">
    <source>
        <dbReference type="EMBL" id="KAG7467735.1"/>
    </source>
</evidence>
<reference evidence="2 3" key="1">
    <citation type="journal article" date="2021" name="Sci. Rep.">
        <title>Chromosome anchoring in Senegalese sole (Solea senegalensis) reveals sex-associated markers and genome rearrangements in flatfish.</title>
        <authorList>
            <person name="Guerrero-Cozar I."/>
            <person name="Gomez-Garrido J."/>
            <person name="Berbel C."/>
            <person name="Martinez-Blanch J.F."/>
            <person name="Alioto T."/>
            <person name="Claros M.G."/>
            <person name="Gagnaire P.A."/>
            <person name="Manchado M."/>
        </authorList>
    </citation>
    <scope>NUCLEOTIDE SEQUENCE [LARGE SCALE GENOMIC DNA]</scope>
    <source>
        <strain evidence="2">Sse05_10M</strain>
    </source>
</reference>
<evidence type="ECO:0000313" key="3">
    <source>
        <dbReference type="Proteomes" id="UP000693946"/>
    </source>
</evidence>
<dbReference type="Proteomes" id="UP000693946">
    <property type="component" value="Unassembled WGS sequence"/>
</dbReference>
<keyword evidence="1" id="KW-0175">Coiled coil</keyword>
<evidence type="ECO:0000256" key="1">
    <source>
        <dbReference type="SAM" id="Coils"/>
    </source>
</evidence>
<dbReference type="AlphaFoldDB" id="A0AAV6PME9"/>
<gene>
    <name evidence="2" type="ORF">JOB18_030567</name>
</gene>